<protein>
    <submittedName>
        <fullName evidence="2">Uncharacterized protein</fullName>
    </submittedName>
</protein>
<dbReference type="EMBL" id="JAPFRF010000003">
    <property type="protein sequence ID" value="KAJ7338730.1"/>
    <property type="molecule type" value="Genomic_DNA"/>
</dbReference>
<keyword evidence="3" id="KW-1185">Reference proteome</keyword>
<feature type="compositionally biased region" description="Low complexity" evidence="1">
    <location>
        <begin position="15"/>
        <end position="28"/>
    </location>
</feature>
<accession>A0A9Q0Y464</accession>
<evidence type="ECO:0000256" key="1">
    <source>
        <dbReference type="SAM" id="MobiDB-lite"/>
    </source>
</evidence>
<evidence type="ECO:0000313" key="3">
    <source>
        <dbReference type="Proteomes" id="UP001142489"/>
    </source>
</evidence>
<sequence length="342" mass="37866">MEQRAPTSGRASLGASTSKQKPASKAKSLPPPSPSASAMAAEKWKNKRPKPQQNTPSPAHSASTAASMPQEHLEDDQIPSRQPSTLSPTSARSSTWGEDSHDLSTVVEVPLSPFNIQDLTSDLPIRMPHDTQAHRPPMSASMPRADAAPASTIMQEPPRTKAQAKCIRLPADAKRSRTPGRNDRPRERDDHSRRSCCTSPSTSPPRRCRRKHRRHYDSDSDSSSSYRRSRRRHRRRHRSPAHRRRHYSTSLSDHSADTSPPRRHTTSVDAGANLTTDVERPTDVECPPTPVDRTAVDRSTAVDRAINVDHTIDADRTVGVEHLPRRSPADAKAPRREAKTTS</sequence>
<feature type="region of interest" description="Disordered" evidence="1">
    <location>
        <begin position="1"/>
        <end position="101"/>
    </location>
</feature>
<proteinExistence type="predicted"/>
<feature type="compositionally biased region" description="Basic and acidic residues" evidence="1">
    <location>
        <begin position="171"/>
        <end position="193"/>
    </location>
</feature>
<dbReference type="AlphaFoldDB" id="A0A9Q0Y464"/>
<feature type="region of interest" description="Disordered" evidence="1">
    <location>
        <begin position="317"/>
        <end position="342"/>
    </location>
</feature>
<feature type="region of interest" description="Disordered" evidence="1">
    <location>
        <begin position="124"/>
        <end position="298"/>
    </location>
</feature>
<gene>
    <name evidence="2" type="ORF">JRQ81_012632</name>
</gene>
<feature type="compositionally biased region" description="Basic residues" evidence="1">
    <location>
        <begin position="227"/>
        <end position="247"/>
    </location>
</feature>
<dbReference type="Proteomes" id="UP001142489">
    <property type="component" value="Unassembled WGS sequence"/>
</dbReference>
<organism evidence="2 3">
    <name type="scientific">Phrynocephalus forsythii</name>
    <dbReference type="NCBI Taxonomy" id="171643"/>
    <lineage>
        <taxon>Eukaryota</taxon>
        <taxon>Metazoa</taxon>
        <taxon>Chordata</taxon>
        <taxon>Craniata</taxon>
        <taxon>Vertebrata</taxon>
        <taxon>Euteleostomi</taxon>
        <taxon>Lepidosauria</taxon>
        <taxon>Squamata</taxon>
        <taxon>Bifurcata</taxon>
        <taxon>Unidentata</taxon>
        <taxon>Episquamata</taxon>
        <taxon>Toxicofera</taxon>
        <taxon>Iguania</taxon>
        <taxon>Acrodonta</taxon>
        <taxon>Agamidae</taxon>
        <taxon>Agaminae</taxon>
        <taxon>Phrynocephalus</taxon>
    </lineage>
</organism>
<feature type="compositionally biased region" description="Polar residues" evidence="1">
    <location>
        <begin position="79"/>
        <end position="97"/>
    </location>
</feature>
<name>A0A9Q0Y464_9SAUR</name>
<evidence type="ECO:0000313" key="2">
    <source>
        <dbReference type="EMBL" id="KAJ7338730.1"/>
    </source>
</evidence>
<comment type="caution">
    <text evidence="2">The sequence shown here is derived from an EMBL/GenBank/DDBJ whole genome shotgun (WGS) entry which is preliminary data.</text>
</comment>
<feature type="compositionally biased region" description="Polar residues" evidence="1">
    <location>
        <begin position="1"/>
        <end position="10"/>
    </location>
</feature>
<feature type="compositionally biased region" description="Low complexity" evidence="1">
    <location>
        <begin position="55"/>
        <end position="67"/>
    </location>
</feature>
<feature type="compositionally biased region" description="Basic residues" evidence="1">
    <location>
        <begin position="206"/>
        <end position="215"/>
    </location>
</feature>
<feature type="compositionally biased region" description="Low complexity" evidence="1">
    <location>
        <begin position="195"/>
        <end position="205"/>
    </location>
</feature>
<reference evidence="2" key="1">
    <citation type="journal article" date="2023" name="DNA Res.">
        <title>Chromosome-level genome assembly of Phrynocephalus forsythii using third-generation DNA sequencing and Hi-C analysis.</title>
        <authorList>
            <person name="Qi Y."/>
            <person name="Zhao W."/>
            <person name="Zhao Y."/>
            <person name="Niu C."/>
            <person name="Cao S."/>
            <person name="Zhang Y."/>
        </authorList>
    </citation>
    <scope>NUCLEOTIDE SEQUENCE</scope>
    <source>
        <tissue evidence="2">Muscle</tissue>
    </source>
</reference>